<dbReference type="EMBL" id="JBHSEH010000001">
    <property type="protein sequence ID" value="MFC4424640.1"/>
    <property type="molecule type" value="Genomic_DNA"/>
</dbReference>
<accession>A0ABV8XK31</accession>
<comment type="caution">
    <text evidence="2">The sequence shown here is derived from an EMBL/GenBank/DDBJ whole genome shotgun (WGS) entry which is preliminary data.</text>
</comment>
<sequence>MREAVGNNIKARREALGLTQAELAERVVKNQERGSYISLVESGKTVIDIMRLGEFAVALSCQPSDLLVTVSNSFEQVPE</sequence>
<dbReference type="InterPro" id="IPR001387">
    <property type="entry name" value="Cro/C1-type_HTH"/>
</dbReference>
<proteinExistence type="predicted"/>
<dbReference type="CDD" id="cd00093">
    <property type="entry name" value="HTH_XRE"/>
    <property type="match status" value="1"/>
</dbReference>
<evidence type="ECO:0000313" key="2">
    <source>
        <dbReference type="EMBL" id="MFC4424640.1"/>
    </source>
</evidence>
<dbReference type="Proteomes" id="UP001595998">
    <property type="component" value="Unassembled WGS sequence"/>
</dbReference>
<keyword evidence="3" id="KW-1185">Reference proteome</keyword>
<organism evidence="2 3">
    <name type="scientific">Deinococcus navajonensis</name>
    <dbReference type="NCBI Taxonomy" id="309884"/>
    <lineage>
        <taxon>Bacteria</taxon>
        <taxon>Thermotogati</taxon>
        <taxon>Deinococcota</taxon>
        <taxon>Deinococci</taxon>
        <taxon>Deinococcales</taxon>
        <taxon>Deinococcaceae</taxon>
        <taxon>Deinococcus</taxon>
    </lineage>
</organism>
<name>A0ABV8XK31_9DEIO</name>
<protein>
    <submittedName>
        <fullName evidence="2">Helix-turn-helix domain-containing protein</fullName>
    </submittedName>
</protein>
<reference evidence="3" key="1">
    <citation type="journal article" date="2019" name="Int. J. Syst. Evol. Microbiol.">
        <title>The Global Catalogue of Microorganisms (GCM) 10K type strain sequencing project: providing services to taxonomists for standard genome sequencing and annotation.</title>
        <authorList>
            <consortium name="The Broad Institute Genomics Platform"/>
            <consortium name="The Broad Institute Genome Sequencing Center for Infectious Disease"/>
            <person name="Wu L."/>
            <person name="Ma J."/>
        </authorList>
    </citation>
    <scope>NUCLEOTIDE SEQUENCE [LARGE SCALE GENOMIC DNA]</scope>
    <source>
        <strain evidence="3">CCUG 56029</strain>
    </source>
</reference>
<gene>
    <name evidence="2" type="ORF">ACFOZ9_00345</name>
</gene>
<feature type="domain" description="HTH cro/C1-type" evidence="1">
    <location>
        <begin position="9"/>
        <end position="66"/>
    </location>
</feature>
<dbReference type="InterPro" id="IPR010982">
    <property type="entry name" value="Lambda_DNA-bd_dom_sf"/>
</dbReference>
<dbReference type="Gene3D" id="1.10.260.40">
    <property type="entry name" value="lambda repressor-like DNA-binding domains"/>
    <property type="match status" value="1"/>
</dbReference>
<dbReference type="SUPFAM" id="SSF47413">
    <property type="entry name" value="lambda repressor-like DNA-binding domains"/>
    <property type="match status" value="1"/>
</dbReference>
<dbReference type="SMART" id="SM00530">
    <property type="entry name" value="HTH_XRE"/>
    <property type="match status" value="1"/>
</dbReference>
<evidence type="ECO:0000259" key="1">
    <source>
        <dbReference type="PROSITE" id="PS50943"/>
    </source>
</evidence>
<dbReference type="RefSeq" id="WP_380034859.1">
    <property type="nucleotide sequence ID" value="NZ_JBHSEH010000001.1"/>
</dbReference>
<evidence type="ECO:0000313" key="3">
    <source>
        <dbReference type="Proteomes" id="UP001595998"/>
    </source>
</evidence>
<dbReference type="Pfam" id="PF01381">
    <property type="entry name" value="HTH_3"/>
    <property type="match status" value="1"/>
</dbReference>
<dbReference type="PROSITE" id="PS50943">
    <property type="entry name" value="HTH_CROC1"/>
    <property type="match status" value="1"/>
</dbReference>